<reference evidence="2" key="1">
    <citation type="submission" date="2022-07" db="EMBL/GenBank/DDBJ databases">
        <authorList>
            <person name="Xamxidin M."/>
        </authorList>
    </citation>
    <scope>NUCLEOTIDE SEQUENCE</scope>
    <source>
        <strain evidence="2">YS8-69</strain>
    </source>
</reference>
<gene>
    <name evidence="2" type="ORF">NSP04_08385</name>
</gene>
<keyword evidence="1" id="KW-0472">Membrane</keyword>
<name>A0ABT1XHA4_9BURK</name>
<keyword evidence="1" id="KW-0812">Transmembrane</keyword>
<sequence>MDDFNYKNQGVQALGEMEAKREWIVGILGASFCYALILWLC</sequence>
<dbReference type="Proteomes" id="UP001165267">
    <property type="component" value="Unassembled WGS sequence"/>
</dbReference>
<evidence type="ECO:0000313" key="2">
    <source>
        <dbReference type="EMBL" id="MCR2746665.1"/>
    </source>
</evidence>
<organism evidence="2 3">
    <name type="scientific">Limnobacter parvus</name>
    <dbReference type="NCBI Taxonomy" id="2939690"/>
    <lineage>
        <taxon>Bacteria</taxon>
        <taxon>Pseudomonadati</taxon>
        <taxon>Pseudomonadota</taxon>
        <taxon>Betaproteobacteria</taxon>
        <taxon>Burkholderiales</taxon>
        <taxon>Burkholderiaceae</taxon>
        <taxon>Limnobacter</taxon>
    </lineage>
</organism>
<protein>
    <submittedName>
        <fullName evidence="2">Uncharacterized protein</fullName>
    </submittedName>
</protein>
<evidence type="ECO:0000313" key="3">
    <source>
        <dbReference type="Proteomes" id="UP001165267"/>
    </source>
</evidence>
<evidence type="ECO:0000256" key="1">
    <source>
        <dbReference type="SAM" id="Phobius"/>
    </source>
</evidence>
<feature type="transmembrane region" description="Helical" evidence="1">
    <location>
        <begin position="23"/>
        <end position="40"/>
    </location>
</feature>
<comment type="caution">
    <text evidence="2">The sequence shown here is derived from an EMBL/GenBank/DDBJ whole genome shotgun (WGS) entry which is preliminary data.</text>
</comment>
<dbReference type="EMBL" id="JANKHG010000017">
    <property type="protein sequence ID" value="MCR2746665.1"/>
    <property type="molecule type" value="Genomic_DNA"/>
</dbReference>
<keyword evidence="3" id="KW-1185">Reference proteome</keyword>
<proteinExistence type="predicted"/>
<keyword evidence="1" id="KW-1133">Transmembrane helix</keyword>
<dbReference type="RefSeq" id="WP_257511890.1">
    <property type="nucleotide sequence ID" value="NZ_JANKHG010000017.1"/>
</dbReference>
<accession>A0ABT1XHA4</accession>